<dbReference type="GO" id="GO:0005634">
    <property type="term" value="C:nucleus"/>
    <property type="evidence" value="ECO:0007669"/>
    <property type="project" value="TreeGrafter"/>
</dbReference>
<dbReference type="Gene3D" id="3.30.70.330">
    <property type="match status" value="2"/>
</dbReference>
<evidence type="ECO:0000313" key="5">
    <source>
        <dbReference type="EMBL" id="MPA49943.1"/>
    </source>
</evidence>
<dbReference type="InterPro" id="IPR035979">
    <property type="entry name" value="RBD_domain_sf"/>
</dbReference>
<organism evidence="5">
    <name type="scientific">Davidia involucrata</name>
    <name type="common">Dove tree</name>
    <dbReference type="NCBI Taxonomy" id="16924"/>
    <lineage>
        <taxon>Eukaryota</taxon>
        <taxon>Viridiplantae</taxon>
        <taxon>Streptophyta</taxon>
        <taxon>Embryophyta</taxon>
        <taxon>Tracheophyta</taxon>
        <taxon>Spermatophyta</taxon>
        <taxon>Magnoliopsida</taxon>
        <taxon>eudicotyledons</taxon>
        <taxon>Gunneridae</taxon>
        <taxon>Pentapetalae</taxon>
        <taxon>asterids</taxon>
        <taxon>Cornales</taxon>
        <taxon>Nyssaceae</taxon>
        <taxon>Davidia</taxon>
    </lineage>
</organism>
<dbReference type="InterPro" id="IPR050886">
    <property type="entry name" value="RNA-binding_reg"/>
</dbReference>
<evidence type="ECO:0000256" key="3">
    <source>
        <dbReference type="SAM" id="MobiDB-lite"/>
    </source>
</evidence>
<dbReference type="GO" id="GO:0003723">
    <property type="term" value="F:RNA binding"/>
    <property type="evidence" value="ECO:0007669"/>
    <property type="project" value="UniProtKB-UniRule"/>
</dbReference>
<dbReference type="SMART" id="SM00360">
    <property type="entry name" value="RRM"/>
    <property type="match status" value="2"/>
</dbReference>
<feature type="domain" description="RRM" evidence="4">
    <location>
        <begin position="199"/>
        <end position="285"/>
    </location>
</feature>
<proteinExistence type="predicted"/>
<dbReference type="InterPro" id="IPR012677">
    <property type="entry name" value="Nucleotide-bd_a/b_plait_sf"/>
</dbReference>
<dbReference type="Pfam" id="PF00076">
    <property type="entry name" value="RRM_1"/>
    <property type="match status" value="2"/>
</dbReference>
<evidence type="ECO:0000256" key="2">
    <source>
        <dbReference type="PROSITE-ProRule" id="PRU00176"/>
    </source>
</evidence>
<dbReference type="SUPFAM" id="SSF54928">
    <property type="entry name" value="RNA-binding domain, RBD"/>
    <property type="match status" value="2"/>
</dbReference>
<keyword evidence="1 2" id="KW-0694">RNA-binding</keyword>
<dbReference type="PANTHER" id="PTHR48024">
    <property type="entry name" value="GEO13361P1-RELATED"/>
    <property type="match status" value="1"/>
</dbReference>
<feature type="region of interest" description="Disordered" evidence="3">
    <location>
        <begin position="1"/>
        <end position="66"/>
    </location>
</feature>
<evidence type="ECO:0000259" key="4">
    <source>
        <dbReference type="PROSITE" id="PS50102"/>
    </source>
</evidence>
<dbReference type="PANTHER" id="PTHR48024:SF9">
    <property type="entry name" value="UBP1-ASSOCIATED PROTEINS 1A-RELATED"/>
    <property type="match status" value="1"/>
</dbReference>
<feature type="compositionally biased region" description="Acidic residues" evidence="3">
    <location>
        <begin position="25"/>
        <end position="61"/>
    </location>
</feature>
<feature type="domain" description="RRM" evidence="4">
    <location>
        <begin position="109"/>
        <end position="208"/>
    </location>
</feature>
<name>A0A5B7A4L6_DAVIN</name>
<feature type="compositionally biased region" description="Basic and acidic residues" evidence="3">
    <location>
        <begin position="12"/>
        <end position="24"/>
    </location>
</feature>
<accession>A0A5B7A4L6</accession>
<gene>
    <name evidence="5" type="ORF">Din_019384</name>
</gene>
<sequence>MGKKRKAAPPEVEVKQKPKVVEHDTSEEDESDPEEVEEEEEDESEEEEEEEDEEEEEENEVGSERESLRKLIEPFGKDQIIEFLIQAALNDCSIINRIKQFAESDPGHRKIFVYNLGWETTTEQVLSVFKQYGEIEECTVVGNKVTGRTKGYGFVIFKTRDGALNALKQPQKMIGDRTTSCQLASIGSVPSPVPDSSGRKIYVGNVGPLVNPDMLRSFFAKFGEIEEGPIGHNPVTGKLKGFAIFIYKTAEGCKKALEEPIKVFEGCQLECRRAVKDLRIKKNKKGFFGASSGAASIQQTDINTPTNGVGVNPVIFSRNVNPAAVPMGQSPGIGLANPVLAPALHQPGLAPALHRPGLAPALHPPGLAPALHQPGLVPALHQPGLPPSVANGLTPVGATPSLRFNGNYSINSISRSVIGSYGSQAALQGLGAYQNTQLGHSSAGATEAAAVRSQSGFGSMGTTFPSYFGR</sequence>
<dbReference type="EMBL" id="GHES01019384">
    <property type="protein sequence ID" value="MPA49943.1"/>
    <property type="molecule type" value="Transcribed_RNA"/>
</dbReference>
<evidence type="ECO:0000256" key="1">
    <source>
        <dbReference type="ARBA" id="ARBA00022884"/>
    </source>
</evidence>
<protein>
    <submittedName>
        <fullName evidence="5">Putative UBP1-associated protein 2A-like</fullName>
    </submittedName>
</protein>
<dbReference type="InterPro" id="IPR000504">
    <property type="entry name" value="RRM_dom"/>
</dbReference>
<dbReference type="AlphaFoldDB" id="A0A5B7A4L6"/>
<reference evidence="5" key="1">
    <citation type="submission" date="2019-08" db="EMBL/GenBank/DDBJ databases">
        <title>Reference gene set and small RNA set construction with multiple tissues from Davidia involucrata Baill.</title>
        <authorList>
            <person name="Yang H."/>
            <person name="Zhou C."/>
            <person name="Li G."/>
            <person name="Wang J."/>
            <person name="Gao P."/>
            <person name="Wang M."/>
            <person name="Wang R."/>
            <person name="Zhao Y."/>
        </authorList>
    </citation>
    <scope>NUCLEOTIDE SEQUENCE</scope>
    <source>
        <tissue evidence="5">Mixed with DoveR01_LX</tissue>
    </source>
</reference>
<dbReference type="PROSITE" id="PS50102">
    <property type="entry name" value="RRM"/>
    <property type="match status" value="2"/>
</dbReference>